<proteinExistence type="predicted"/>
<accession>A0A9P4YZK6</accession>
<dbReference type="Proteomes" id="UP000749293">
    <property type="component" value="Unassembled WGS sequence"/>
</dbReference>
<name>A0A9P4YZK6_9HYPO</name>
<dbReference type="RefSeq" id="XP_035324094.1">
    <property type="nucleotide sequence ID" value="XM_035466257.1"/>
</dbReference>
<gene>
    <name evidence="1" type="ORF">GMORB2_4282</name>
</gene>
<sequence length="33" mass="3694">MKVFILKTYSGLIACRVAITIHTVLEYTGFAFS</sequence>
<organism evidence="1 2">
    <name type="scientific">Geosmithia morbida</name>
    <dbReference type="NCBI Taxonomy" id="1094350"/>
    <lineage>
        <taxon>Eukaryota</taxon>
        <taxon>Fungi</taxon>
        <taxon>Dikarya</taxon>
        <taxon>Ascomycota</taxon>
        <taxon>Pezizomycotina</taxon>
        <taxon>Sordariomycetes</taxon>
        <taxon>Hypocreomycetidae</taxon>
        <taxon>Hypocreales</taxon>
        <taxon>Bionectriaceae</taxon>
        <taxon>Geosmithia</taxon>
    </lineage>
</organism>
<dbReference type="EMBL" id="JAANYQ010000003">
    <property type="protein sequence ID" value="KAF4125442.1"/>
    <property type="molecule type" value="Genomic_DNA"/>
</dbReference>
<reference evidence="1" key="1">
    <citation type="submission" date="2020-03" db="EMBL/GenBank/DDBJ databases">
        <title>Site-based positive gene gene selection in Geosmithia morbida across the United States reveals a broad range of putative effectors and factors for local host and environmental adapation.</title>
        <authorList>
            <person name="Onufrak A."/>
            <person name="Murdoch R.W."/>
            <person name="Gazis R."/>
            <person name="Huff M."/>
            <person name="Staton M."/>
            <person name="Klingeman W."/>
            <person name="Hadziabdic D."/>
        </authorList>
    </citation>
    <scope>NUCLEOTIDE SEQUENCE</scope>
    <source>
        <strain evidence="1">1262</strain>
    </source>
</reference>
<keyword evidence="2" id="KW-1185">Reference proteome</keyword>
<dbReference type="AlphaFoldDB" id="A0A9P4YZK6"/>
<protein>
    <submittedName>
        <fullName evidence="1">Uncharacterized protein</fullName>
    </submittedName>
</protein>
<dbReference type="GeneID" id="55970510"/>
<evidence type="ECO:0000313" key="1">
    <source>
        <dbReference type="EMBL" id="KAF4125442.1"/>
    </source>
</evidence>
<comment type="caution">
    <text evidence="1">The sequence shown here is derived from an EMBL/GenBank/DDBJ whole genome shotgun (WGS) entry which is preliminary data.</text>
</comment>
<evidence type="ECO:0000313" key="2">
    <source>
        <dbReference type="Proteomes" id="UP000749293"/>
    </source>
</evidence>